<dbReference type="PANTHER" id="PTHR46270">
    <property type="entry name" value="ARMADILLO-TYPE FOLD-RELATED"/>
    <property type="match status" value="1"/>
</dbReference>
<feature type="domain" description="TIR" evidence="1">
    <location>
        <begin position="553"/>
        <end position="671"/>
    </location>
</feature>
<name>A0A814XD11_ADIRI</name>
<dbReference type="SUPFAM" id="SSF48371">
    <property type="entry name" value="ARM repeat"/>
    <property type="match status" value="1"/>
</dbReference>
<dbReference type="Pfam" id="PF13676">
    <property type="entry name" value="TIR_2"/>
    <property type="match status" value="1"/>
</dbReference>
<dbReference type="InterPro" id="IPR016024">
    <property type="entry name" value="ARM-type_fold"/>
</dbReference>
<dbReference type="Proteomes" id="UP000663828">
    <property type="component" value="Unassembled WGS sequence"/>
</dbReference>
<dbReference type="PANTHER" id="PTHR46270:SF2">
    <property type="entry name" value="TIR DOMAIN-CONTAINING PROTEIN"/>
    <property type="match status" value="1"/>
</dbReference>
<organism evidence="2 3">
    <name type="scientific">Adineta ricciae</name>
    <name type="common">Rotifer</name>
    <dbReference type="NCBI Taxonomy" id="249248"/>
    <lineage>
        <taxon>Eukaryota</taxon>
        <taxon>Metazoa</taxon>
        <taxon>Spiralia</taxon>
        <taxon>Gnathifera</taxon>
        <taxon>Rotifera</taxon>
        <taxon>Eurotatoria</taxon>
        <taxon>Bdelloidea</taxon>
        <taxon>Adinetida</taxon>
        <taxon>Adinetidae</taxon>
        <taxon>Adineta</taxon>
    </lineage>
</organism>
<gene>
    <name evidence="2" type="ORF">XAT740_LOCUS24354</name>
</gene>
<accession>A0A814XD11</accession>
<dbReference type="GO" id="GO:0007165">
    <property type="term" value="P:signal transduction"/>
    <property type="evidence" value="ECO:0007669"/>
    <property type="project" value="InterPro"/>
</dbReference>
<dbReference type="InterPro" id="IPR011989">
    <property type="entry name" value="ARM-like"/>
</dbReference>
<evidence type="ECO:0000313" key="2">
    <source>
        <dbReference type="EMBL" id="CAF1214105.1"/>
    </source>
</evidence>
<comment type="caution">
    <text evidence="2">The sequence shown here is derived from an EMBL/GenBank/DDBJ whole genome shotgun (WGS) entry which is preliminary data.</text>
</comment>
<evidence type="ECO:0000313" key="3">
    <source>
        <dbReference type="Proteomes" id="UP000663828"/>
    </source>
</evidence>
<protein>
    <recommendedName>
        <fullName evidence="1">TIR domain-containing protein</fullName>
    </recommendedName>
</protein>
<dbReference type="Gene3D" id="3.40.50.10140">
    <property type="entry name" value="Toll/interleukin-1 receptor homology (TIR) domain"/>
    <property type="match status" value="1"/>
</dbReference>
<dbReference type="AlphaFoldDB" id="A0A814XD11"/>
<dbReference type="EMBL" id="CAJNOR010001879">
    <property type="protein sequence ID" value="CAF1214105.1"/>
    <property type="molecule type" value="Genomic_DNA"/>
</dbReference>
<dbReference type="Gene3D" id="1.25.10.10">
    <property type="entry name" value="Leucine-rich Repeat Variant"/>
    <property type="match status" value="1"/>
</dbReference>
<sequence length="810" mass="94847">MSNLKIDEQCTLIKDYGSNISIEQLKTSFTVCLSVLEQINNLNMKNMFIDRIIRSLASVPYRNKKLADHELIQHELLILIRNNGIIDPLHRRETFDSQTENLLLDTSTLFVHLSSNINDTNIAAFKHLFLQKVLIDELTHCLKDITMHSHYLTTNSSLLRSVGLLLVIFKHFHDNPLNKKEYALILPIFFSVAQCLCSSRALQTIRSLESNFVQKLHDEHALLLNTMPWYLQWYSGYRETRHLLKVHRILLTEFTQWLINCHPDSYRHCSSKFATMLRHISYFLVRPIESDHINLFSDEFFHQYSQLVSYWSTVLASTLAYSSDELNTKFNTQIIIQNIYNLSLHRNVLNFMKTIPNLITMLLKLTDVNNDEIQLNAYRCLGKLMDETDIKTMTNPEQLVHVHVEFLVKSIDDPHKTERFSSLLESLKSKSDLVTIQREYLNVSSDFVQHDQVKIEFIKQNALSLLIQCVRDDRFDPIKVRQIALEILVALSFDNNACLVLKHNDQFIDQIRSLANNNQSSLQRAAEGLLWKLEKEEEAFTNTNKFNSYKYDIMISYSHRDQHICHRIHEQLTLDGFRVWFDRDCLRGSTMMGMADAIENSECVLICMSNYYKQSVYCQSEAHYAFERGCQLIPILVESNYKPDGWLGIIVSGKIYVDFVRTPFQSAYDRLKSEINEQSHRQQLEISNQFSEYSHSVTHSIIDLPTCITQWTDEHVKSFFQQIRLEHSILRLCTHMDGHRLLHLYEMCLLNRESMYQSLKFELNERYRVLLSVTDYISFLDEIKFYVPFMSTLVKPAPSTFLSITLCNIL</sequence>
<proteinExistence type="predicted"/>
<dbReference type="SUPFAM" id="SSF52200">
    <property type="entry name" value="Toll/Interleukin receptor TIR domain"/>
    <property type="match status" value="1"/>
</dbReference>
<dbReference type="InterPro" id="IPR000157">
    <property type="entry name" value="TIR_dom"/>
</dbReference>
<keyword evidence="3" id="KW-1185">Reference proteome</keyword>
<dbReference type="InterPro" id="IPR035897">
    <property type="entry name" value="Toll_tir_struct_dom_sf"/>
</dbReference>
<reference evidence="2" key="1">
    <citation type="submission" date="2021-02" db="EMBL/GenBank/DDBJ databases">
        <authorList>
            <person name="Nowell W R."/>
        </authorList>
    </citation>
    <scope>NUCLEOTIDE SEQUENCE</scope>
</reference>
<evidence type="ECO:0000259" key="1">
    <source>
        <dbReference type="Pfam" id="PF13676"/>
    </source>
</evidence>